<organism evidence="9">
    <name type="scientific">Caulobacter sp. 73W</name>
    <dbReference type="NCBI Taxonomy" id="3161137"/>
    <lineage>
        <taxon>Bacteria</taxon>
        <taxon>Pseudomonadati</taxon>
        <taxon>Pseudomonadota</taxon>
        <taxon>Alphaproteobacteria</taxon>
        <taxon>Caulobacterales</taxon>
        <taxon>Caulobacteraceae</taxon>
        <taxon>Caulobacter</taxon>
    </lineage>
</organism>
<evidence type="ECO:0000256" key="1">
    <source>
        <dbReference type="ARBA" id="ARBA00001946"/>
    </source>
</evidence>
<dbReference type="InterPro" id="IPR050556">
    <property type="entry name" value="Type_II_TA_system_RNase"/>
</dbReference>
<comment type="similarity">
    <text evidence="7">Belongs to the PINc/VapC protein family.</text>
</comment>
<keyword evidence="5" id="KW-0378">Hydrolase</keyword>
<dbReference type="InterPro" id="IPR029060">
    <property type="entry name" value="PIN-like_dom_sf"/>
</dbReference>
<proteinExistence type="inferred from homology"/>
<feature type="domain" description="PIN" evidence="8">
    <location>
        <begin position="10"/>
        <end position="111"/>
    </location>
</feature>
<gene>
    <name evidence="9" type="ORF">ABOZ73_09110</name>
</gene>
<evidence type="ECO:0000256" key="7">
    <source>
        <dbReference type="ARBA" id="ARBA00038093"/>
    </source>
</evidence>
<keyword evidence="6" id="KW-0460">Magnesium</keyword>
<dbReference type="InterPro" id="IPR002716">
    <property type="entry name" value="PIN_dom"/>
</dbReference>
<accession>A0AB39KY76</accession>
<reference evidence="9" key="1">
    <citation type="submission" date="2024-06" db="EMBL/GenBank/DDBJ databases">
        <title>Caulobacter inopinatus, sp. nov.</title>
        <authorList>
            <person name="Donachie S.P."/>
        </authorList>
    </citation>
    <scope>NUCLEOTIDE SEQUENCE</scope>
    <source>
        <strain evidence="9">73W</strain>
    </source>
</reference>
<comment type="cofactor">
    <cofactor evidence="1">
        <name>Mg(2+)</name>
        <dbReference type="ChEBI" id="CHEBI:18420"/>
    </cofactor>
</comment>
<dbReference type="Gene3D" id="3.40.50.1010">
    <property type="entry name" value="5'-nuclease"/>
    <property type="match status" value="1"/>
</dbReference>
<dbReference type="Pfam" id="PF01850">
    <property type="entry name" value="PIN"/>
    <property type="match status" value="1"/>
</dbReference>
<evidence type="ECO:0000313" key="9">
    <source>
        <dbReference type="EMBL" id="XDO98557.1"/>
    </source>
</evidence>
<dbReference type="AlphaFoldDB" id="A0AB39KY76"/>
<evidence type="ECO:0000256" key="5">
    <source>
        <dbReference type="ARBA" id="ARBA00022801"/>
    </source>
</evidence>
<evidence type="ECO:0000256" key="6">
    <source>
        <dbReference type="ARBA" id="ARBA00022842"/>
    </source>
</evidence>
<evidence type="ECO:0000259" key="8">
    <source>
        <dbReference type="Pfam" id="PF01850"/>
    </source>
</evidence>
<dbReference type="GO" id="GO:0016787">
    <property type="term" value="F:hydrolase activity"/>
    <property type="evidence" value="ECO:0007669"/>
    <property type="project" value="UniProtKB-KW"/>
</dbReference>
<dbReference type="CDD" id="cd18746">
    <property type="entry name" value="PIN_VapC4-5_FitB-like"/>
    <property type="match status" value="1"/>
</dbReference>
<sequence>MRKLGSSRIDPHVAAWAEQLEPSGLHLSAITVLELEQGVLQIERRDSAQGLRLRRWLETQVLTEFEGRILPVDKSVALACAALHVPAPRSQRDALIAATARVHKMTLATRNLPDFQGTAWR</sequence>
<evidence type="ECO:0000256" key="3">
    <source>
        <dbReference type="ARBA" id="ARBA00022722"/>
    </source>
</evidence>
<protein>
    <submittedName>
        <fullName evidence="9">Type II toxin-antitoxin system VapC family toxin</fullName>
    </submittedName>
</protein>
<dbReference type="GO" id="GO:0004518">
    <property type="term" value="F:nuclease activity"/>
    <property type="evidence" value="ECO:0007669"/>
    <property type="project" value="UniProtKB-KW"/>
</dbReference>
<keyword evidence="2" id="KW-1277">Toxin-antitoxin system</keyword>
<dbReference type="GO" id="GO:0046872">
    <property type="term" value="F:metal ion binding"/>
    <property type="evidence" value="ECO:0007669"/>
    <property type="project" value="UniProtKB-KW"/>
</dbReference>
<dbReference type="EMBL" id="CP158375">
    <property type="protein sequence ID" value="XDO98557.1"/>
    <property type="molecule type" value="Genomic_DNA"/>
</dbReference>
<evidence type="ECO:0000256" key="4">
    <source>
        <dbReference type="ARBA" id="ARBA00022723"/>
    </source>
</evidence>
<dbReference type="PANTHER" id="PTHR33653:SF1">
    <property type="entry name" value="RIBONUCLEASE VAPC2"/>
    <property type="match status" value="1"/>
</dbReference>
<name>A0AB39KY76_9CAUL</name>
<dbReference type="SUPFAM" id="SSF88723">
    <property type="entry name" value="PIN domain-like"/>
    <property type="match status" value="1"/>
</dbReference>
<keyword evidence="4" id="KW-0479">Metal-binding</keyword>
<keyword evidence="3" id="KW-0540">Nuclease</keyword>
<dbReference type="RefSeq" id="WP_369062432.1">
    <property type="nucleotide sequence ID" value="NZ_CP158375.1"/>
</dbReference>
<evidence type="ECO:0000256" key="2">
    <source>
        <dbReference type="ARBA" id="ARBA00022649"/>
    </source>
</evidence>
<dbReference type="PANTHER" id="PTHR33653">
    <property type="entry name" value="RIBONUCLEASE VAPC2"/>
    <property type="match status" value="1"/>
</dbReference>